<gene>
    <name evidence="1" type="ORF">FBEOM_11259</name>
</gene>
<accession>A0A9P5A9X1</accession>
<name>A0A9P5A9X1_9HYPO</name>
<dbReference type="Proteomes" id="UP000730481">
    <property type="component" value="Unassembled WGS sequence"/>
</dbReference>
<evidence type="ECO:0000313" key="2">
    <source>
        <dbReference type="Proteomes" id="UP000730481"/>
    </source>
</evidence>
<proteinExistence type="predicted"/>
<dbReference type="AlphaFoldDB" id="A0A9P5A9X1"/>
<reference evidence="1" key="2">
    <citation type="submission" date="2020-02" db="EMBL/GenBank/DDBJ databases">
        <title>Identification and distribution of gene clusters putatively required for synthesis of sphingolipid metabolism inhibitors in phylogenetically diverse species of the filamentous fungus Fusarium.</title>
        <authorList>
            <person name="Kim H.-S."/>
            <person name="Busman M."/>
            <person name="Brown D.W."/>
            <person name="Divon H."/>
            <person name="Uhlig S."/>
            <person name="Proctor R.H."/>
        </authorList>
    </citation>
    <scope>NUCLEOTIDE SEQUENCE</scope>
    <source>
        <strain evidence="1">NRRL 25174</strain>
    </source>
</reference>
<comment type="caution">
    <text evidence="1">The sequence shown here is derived from an EMBL/GenBank/DDBJ whole genome shotgun (WGS) entry which is preliminary data.</text>
</comment>
<dbReference type="PANTHER" id="PTHR41677">
    <property type="entry name" value="YALI0B19030P"/>
    <property type="match status" value="1"/>
</dbReference>
<sequence>MVATVSKIPATEAREGSWGLARSVSCLWPPKPIPSKTKRATRPTKPIPQYLIDEAAKTVRKPFDAETHLNYQPPTRIYTMAEIGLEGHGIAPNAVCEPFQLFTPEAVEQMRAEIFSEPVLRDFQYTSGFIKNMIRGMGPDIAPFIHTAWRSPELLAKVSAIAGTELIPAIDFDIGNVNVSINDAGENSVEHPNPVDQEKEASTSAVAWHYDSFPFVVVTMLSNCTGMIGGETALRLPNGETKVVRGPAQGTAVVMQGRYIEHQALKAFGGRERLAMVTSFRAKDPLSRDETVLTGVRGICNLSTLYHQYTECRLEILEERIRHFQKMERRREIAKRPYDIAAARRWLSEQKEFLEDMLEEIYEIGED</sequence>
<dbReference type="EMBL" id="PVQB02000619">
    <property type="protein sequence ID" value="KAF4334899.1"/>
    <property type="molecule type" value="Genomic_DNA"/>
</dbReference>
<protein>
    <recommendedName>
        <fullName evidence="3">Fe2OG dioxygenase domain-containing protein</fullName>
    </recommendedName>
</protein>
<evidence type="ECO:0008006" key="3">
    <source>
        <dbReference type="Google" id="ProtNLM"/>
    </source>
</evidence>
<dbReference type="PANTHER" id="PTHR41677:SF1">
    <property type="entry name" value="FE2OG DIOXYGENASE DOMAIN-CONTAINING PROTEIN"/>
    <property type="match status" value="1"/>
</dbReference>
<dbReference type="OrthoDB" id="10256055at2759"/>
<reference evidence="1" key="1">
    <citation type="journal article" date="2017" name="Mycologia">
        <title>Fusarium algeriense, sp. nov., a novel toxigenic crown rot pathogen of durum wheat from Algeria is nested in the Fusarium burgessii species complex.</title>
        <authorList>
            <person name="Laraba I."/>
            <person name="Keddad A."/>
            <person name="Boureghda H."/>
            <person name="Abdallah N."/>
            <person name="Vaughan M.M."/>
            <person name="Proctor R.H."/>
            <person name="Busman M."/>
            <person name="O'Donnell K."/>
        </authorList>
    </citation>
    <scope>NUCLEOTIDE SEQUENCE</scope>
    <source>
        <strain evidence="1">NRRL 25174</strain>
    </source>
</reference>
<evidence type="ECO:0000313" key="1">
    <source>
        <dbReference type="EMBL" id="KAF4334899.1"/>
    </source>
</evidence>
<organism evidence="1 2">
    <name type="scientific">Fusarium beomiforme</name>
    <dbReference type="NCBI Taxonomy" id="44412"/>
    <lineage>
        <taxon>Eukaryota</taxon>
        <taxon>Fungi</taxon>
        <taxon>Dikarya</taxon>
        <taxon>Ascomycota</taxon>
        <taxon>Pezizomycotina</taxon>
        <taxon>Sordariomycetes</taxon>
        <taxon>Hypocreomycetidae</taxon>
        <taxon>Hypocreales</taxon>
        <taxon>Nectriaceae</taxon>
        <taxon>Fusarium</taxon>
        <taxon>Fusarium burgessii species complex</taxon>
    </lineage>
</organism>
<keyword evidence="2" id="KW-1185">Reference proteome</keyword>